<protein>
    <submittedName>
        <fullName evidence="2">Uncharacterized protein</fullName>
    </submittedName>
</protein>
<organism evidence="2 3">
    <name type="scientific">Aspergillus udagawae</name>
    <dbReference type="NCBI Taxonomy" id="91492"/>
    <lineage>
        <taxon>Eukaryota</taxon>
        <taxon>Fungi</taxon>
        <taxon>Dikarya</taxon>
        <taxon>Ascomycota</taxon>
        <taxon>Pezizomycotina</taxon>
        <taxon>Eurotiomycetes</taxon>
        <taxon>Eurotiomycetidae</taxon>
        <taxon>Eurotiales</taxon>
        <taxon>Aspergillaceae</taxon>
        <taxon>Aspergillus</taxon>
        <taxon>Aspergillus subgen. Fumigati</taxon>
    </lineage>
</organism>
<evidence type="ECO:0000256" key="1">
    <source>
        <dbReference type="SAM" id="MobiDB-lite"/>
    </source>
</evidence>
<feature type="region of interest" description="Disordered" evidence="1">
    <location>
        <begin position="1"/>
        <end position="41"/>
    </location>
</feature>
<comment type="caution">
    <text evidence="2">The sequence shown here is derived from an EMBL/GenBank/DDBJ whole genome shotgun (WGS) entry which is preliminary data.</text>
</comment>
<proteinExistence type="predicted"/>
<reference evidence="2 3" key="1">
    <citation type="submission" date="2020-01" db="EMBL/GenBank/DDBJ databases">
        <title>Draft genome sequence of Aspergillus udagawae IFM 46972.</title>
        <authorList>
            <person name="Takahashi H."/>
            <person name="Yaguchi T."/>
        </authorList>
    </citation>
    <scope>NUCLEOTIDE SEQUENCE [LARGE SCALE GENOMIC DNA]</scope>
    <source>
        <strain evidence="2 3">IFM 46972</strain>
    </source>
</reference>
<name>A0A8H3PJQ5_9EURO</name>
<gene>
    <name evidence="2" type="ORF">IFM46972_09332</name>
</gene>
<accession>A0A8H3PJQ5</accession>
<sequence length="74" mass="8305">MSYPQQPQQGYYPPPQGQYPPPQPYPPQMQYQAPPQEEKKDRGCLTAWFDSPPVDRPANAVSNASNACVVDAER</sequence>
<dbReference type="Proteomes" id="UP000465221">
    <property type="component" value="Unassembled WGS sequence"/>
</dbReference>
<dbReference type="AlphaFoldDB" id="A0A8H3PJQ5"/>
<evidence type="ECO:0000313" key="3">
    <source>
        <dbReference type="Proteomes" id="UP000465221"/>
    </source>
</evidence>
<dbReference type="EMBL" id="BLKC01000090">
    <property type="protein sequence ID" value="GFF51572.1"/>
    <property type="molecule type" value="Genomic_DNA"/>
</dbReference>
<feature type="compositionally biased region" description="Pro residues" evidence="1">
    <location>
        <begin position="12"/>
        <end position="27"/>
    </location>
</feature>
<feature type="compositionally biased region" description="Low complexity" evidence="1">
    <location>
        <begin position="1"/>
        <end position="11"/>
    </location>
</feature>
<evidence type="ECO:0000313" key="2">
    <source>
        <dbReference type="EMBL" id="GFF51572.1"/>
    </source>
</evidence>